<dbReference type="OrthoDB" id="7363098at2"/>
<evidence type="ECO:0000313" key="1">
    <source>
        <dbReference type="EMBL" id="RED45025.1"/>
    </source>
</evidence>
<evidence type="ECO:0000313" key="2">
    <source>
        <dbReference type="Proteomes" id="UP000256845"/>
    </source>
</evidence>
<dbReference type="AlphaFoldDB" id="A0A3D9H690"/>
<dbReference type="EMBL" id="QRDW01000012">
    <property type="protein sequence ID" value="RED45025.1"/>
    <property type="molecule type" value="Genomic_DNA"/>
</dbReference>
<dbReference type="Gene3D" id="3.30.420.10">
    <property type="entry name" value="Ribonuclease H-like superfamily/Ribonuclease H"/>
    <property type="match status" value="1"/>
</dbReference>
<protein>
    <recommendedName>
        <fullName evidence="3">Exonuclease</fullName>
    </recommendedName>
</protein>
<evidence type="ECO:0008006" key="3">
    <source>
        <dbReference type="Google" id="ProtNLM"/>
    </source>
</evidence>
<proteinExistence type="predicted"/>
<dbReference type="RefSeq" id="WP_115938518.1">
    <property type="nucleotide sequence ID" value="NZ_QRDW01000012.1"/>
</dbReference>
<dbReference type="Proteomes" id="UP000256845">
    <property type="component" value="Unassembled WGS sequence"/>
</dbReference>
<accession>A0A3D9H690</accession>
<dbReference type="GO" id="GO:0003676">
    <property type="term" value="F:nucleic acid binding"/>
    <property type="evidence" value="ECO:0007669"/>
    <property type="project" value="InterPro"/>
</dbReference>
<sequence length="137" mass="15574">MKISFPDNLGKITFVDLEASSLYGGWPIELGFAHLFDDGTIQSGAWLIYPDQDWVEDWDYWTGWSLESETIHGISKELLLDQGIAAQKVVEHFEAEIAETLLVSDAPAYDQGWIRQPALIINRFCIPFRLSRPTSLE</sequence>
<keyword evidence="2" id="KW-1185">Reference proteome</keyword>
<dbReference type="SUPFAM" id="SSF53098">
    <property type="entry name" value="Ribonuclease H-like"/>
    <property type="match status" value="1"/>
</dbReference>
<name>A0A3D9H690_9PROT</name>
<organism evidence="1 2">
    <name type="scientific">Aestuariispira insulae</name>
    <dbReference type="NCBI Taxonomy" id="1461337"/>
    <lineage>
        <taxon>Bacteria</taxon>
        <taxon>Pseudomonadati</taxon>
        <taxon>Pseudomonadota</taxon>
        <taxon>Alphaproteobacteria</taxon>
        <taxon>Rhodospirillales</taxon>
        <taxon>Kiloniellaceae</taxon>
        <taxon>Aestuariispira</taxon>
    </lineage>
</organism>
<reference evidence="1 2" key="1">
    <citation type="submission" date="2018-07" db="EMBL/GenBank/DDBJ databases">
        <title>Genomic Encyclopedia of Type Strains, Phase III (KMG-III): the genomes of soil and plant-associated and newly described type strains.</title>
        <authorList>
            <person name="Whitman W."/>
        </authorList>
    </citation>
    <scope>NUCLEOTIDE SEQUENCE [LARGE SCALE GENOMIC DNA]</scope>
    <source>
        <strain evidence="1 2">CECT 8488</strain>
    </source>
</reference>
<comment type="caution">
    <text evidence="1">The sequence shown here is derived from an EMBL/GenBank/DDBJ whole genome shotgun (WGS) entry which is preliminary data.</text>
</comment>
<dbReference type="InterPro" id="IPR036397">
    <property type="entry name" value="RNaseH_sf"/>
</dbReference>
<dbReference type="InterPro" id="IPR012337">
    <property type="entry name" value="RNaseH-like_sf"/>
</dbReference>
<gene>
    <name evidence="1" type="ORF">DFP90_11216</name>
</gene>